<keyword evidence="5 8" id="KW-0863">Zinc-finger</keyword>
<dbReference type="GO" id="GO:0061665">
    <property type="term" value="F:SUMO ligase activity"/>
    <property type="evidence" value="ECO:0007669"/>
    <property type="project" value="TreeGrafter"/>
</dbReference>
<evidence type="ECO:0000256" key="2">
    <source>
        <dbReference type="ARBA" id="ARBA00005383"/>
    </source>
</evidence>
<feature type="domain" description="PINIT" evidence="10">
    <location>
        <begin position="12"/>
        <end position="181"/>
    </location>
</feature>
<dbReference type="InterPro" id="IPR023321">
    <property type="entry name" value="PINIT"/>
</dbReference>
<dbReference type="PROSITE" id="PS51466">
    <property type="entry name" value="PINIT"/>
    <property type="match status" value="1"/>
</dbReference>
<gene>
    <name evidence="11" type="primary">Pias1_0</name>
</gene>
<dbReference type="Pfam" id="PF02891">
    <property type="entry name" value="zf-MIZ"/>
    <property type="match status" value="1"/>
</dbReference>
<dbReference type="InterPro" id="IPR038654">
    <property type="entry name" value="PINIT_sf"/>
</dbReference>
<dbReference type="Gene3D" id="2.60.120.780">
    <property type="entry name" value="PINIT domain"/>
    <property type="match status" value="1"/>
</dbReference>
<evidence type="ECO:0000259" key="10">
    <source>
        <dbReference type="PROSITE" id="PS51466"/>
    </source>
</evidence>
<evidence type="ECO:0000256" key="7">
    <source>
        <dbReference type="ARBA" id="ARBA00022833"/>
    </source>
</evidence>
<evidence type="ECO:0000256" key="3">
    <source>
        <dbReference type="ARBA" id="ARBA00022679"/>
    </source>
</evidence>
<dbReference type="EMBL" id="GFXV01007745">
    <property type="protein sequence ID" value="MBW19550.1"/>
    <property type="molecule type" value="Transcribed_RNA"/>
</dbReference>
<dbReference type="Pfam" id="PF14324">
    <property type="entry name" value="PINIT"/>
    <property type="match status" value="1"/>
</dbReference>
<proteinExistence type="inferred from homology"/>
<keyword evidence="4" id="KW-0479">Metal-binding</keyword>
<dbReference type="Gene3D" id="3.30.40.10">
    <property type="entry name" value="Zinc/RING finger domain, C3HC4 (zinc finger)"/>
    <property type="match status" value="1"/>
</dbReference>
<accession>A0A2H8U064</accession>
<dbReference type="GO" id="GO:0000785">
    <property type="term" value="C:chromatin"/>
    <property type="evidence" value="ECO:0007669"/>
    <property type="project" value="TreeGrafter"/>
</dbReference>
<dbReference type="InterPro" id="IPR004181">
    <property type="entry name" value="Znf_MIZ"/>
</dbReference>
<dbReference type="GO" id="GO:0008270">
    <property type="term" value="F:zinc ion binding"/>
    <property type="evidence" value="ECO:0007669"/>
    <property type="project" value="UniProtKB-KW"/>
</dbReference>
<dbReference type="GO" id="GO:0016874">
    <property type="term" value="F:ligase activity"/>
    <property type="evidence" value="ECO:0007669"/>
    <property type="project" value="UniProtKB-KW"/>
</dbReference>
<reference evidence="11" key="1">
    <citation type="submission" date="2017-10" db="EMBL/GenBank/DDBJ databases">
        <title>Transcriptome Assembly of Sugarcane Aphid Adults.</title>
        <authorList>
            <person name="Scully E.D."/>
            <person name="Palmer N.A."/>
            <person name="Geib S.M."/>
            <person name="Sarath G."/>
            <person name="Sattler S.E."/>
        </authorList>
    </citation>
    <scope>NUCLEOTIDE SEQUENCE</scope>
    <source>
        <tissue evidence="11">Whole body</tissue>
    </source>
</reference>
<keyword evidence="7" id="KW-0862">Zinc</keyword>
<evidence type="ECO:0000256" key="8">
    <source>
        <dbReference type="PROSITE-ProRule" id="PRU00452"/>
    </source>
</evidence>
<evidence type="ECO:0000256" key="1">
    <source>
        <dbReference type="ARBA" id="ARBA00004718"/>
    </source>
</evidence>
<evidence type="ECO:0000313" key="11">
    <source>
        <dbReference type="EMBL" id="MBW19550.1"/>
    </source>
</evidence>
<dbReference type="GO" id="GO:0003712">
    <property type="term" value="F:transcription coregulator activity"/>
    <property type="evidence" value="ECO:0007669"/>
    <property type="project" value="TreeGrafter"/>
</dbReference>
<dbReference type="GO" id="GO:0016925">
    <property type="term" value="P:protein sumoylation"/>
    <property type="evidence" value="ECO:0007669"/>
    <property type="project" value="UniProtKB-UniPathway"/>
</dbReference>
<sequence>MNQPPHFSLQSTHINLFHSLNDYKFKKLPFFEIIEEIIGLTPLNSLGNQCTLKNPPKGLKEFVFTFKMSAEQINLLSLNRDISNSKQECLYQCQIRICQIEPGCFEVSDFFPNRLYVRVGDQPCPLPPIPLKKRPEFRRPASPIDCTCQLNLSPDVSNLIKINWTPDGKKYAITICIVKKISADILIKNLQDKEAKSSQDTKNEIVDKLINSDPDFSITSNHFSLLCPMSRTRMKIPAKSINCDHIKCFDADTFIRMNEKKSTWLCPICNASCSYNEIKIESYFMEIVTSPRLEDGDQEIIICADGSWERVLKIKKNNTHVSKEVKSIELMDSDSDDEKRKESKVQPVSFVNLNSGNEKLIKSEKEPNSGVSYQKSKTLKSNFLIDLTSDEEDEPSKKIKLGNYSRAVDTKQSITTVDLQKVQPQQVISSKQEIIEFSSTSSSPTTTEAL</sequence>
<evidence type="ECO:0000256" key="4">
    <source>
        <dbReference type="ARBA" id="ARBA00022723"/>
    </source>
</evidence>
<keyword evidence="3" id="KW-0808">Transferase</keyword>
<organism evidence="11">
    <name type="scientific">Melanaphis sacchari</name>
    <dbReference type="NCBI Taxonomy" id="742174"/>
    <lineage>
        <taxon>Eukaryota</taxon>
        <taxon>Metazoa</taxon>
        <taxon>Ecdysozoa</taxon>
        <taxon>Arthropoda</taxon>
        <taxon>Hexapoda</taxon>
        <taxon>Insecta</taxon>
        <taxon>Pterygota</taxon>
        <taxon>Neoptera</taxon>
        <taxon>Paraneoptera</taxon>
        <taxon>Hemiptera</taxon>
        <taxon>Sternorrhyncha</taxon>
        <taxon>Aphidomorpha</taxon>
        <taxon>Aphidoidea</taxon>
        <taxon>Aphididae</taxon>
        <taxon>Aphidini</taxon>
        <taxon>Melanaphis</taxon>
    </lineage>
</organism>
<dbReference type="CDD" id="cd16650">
    <property type="entry name" value="SP-RING_PIAS-like"/>
    <property type="match status" value="1"/>
</dbReference>
<keyword evidence="11" id="KW-0436">Ligase</keyword>
<evidence type="ECO:0000256" key="6">
    <source>
        <dbReference type="ARBA" id="ARBA00022786"/>
    </source>
</evidence>
<dbReference type="PANTHER" id="PTHR10782:SF94">
    <property type="entry name" value="SUPPRESSOR OF VARIEGATION 2-10, ISOFORM I"/>
    <property type="match status" value="1"/>
</dbReference>
<keyword evidence="6" id="KW-0833">Ubl conjugation pathway</keyword>
<comment type="pathway">
    <text evidence="1">Protein modification; protein sumoylation.</text>
</comment>
<comment type="similarity">
    <text evidence="2">Belongs to the PIAS family.</text>
</comment>
<dbReference type="OrthoDB" id="10263264at2759"/>
<evidence type="ECO:0000259" key="9">
    <source>
        <dbReference type="PROSITE" id="PS51044"/>
    </source>
</evidence>
<name>A0A2H8U064_9HEMI</name>
<evidence type="ECO:0000256" key="5">
    <source>
        <dbReference type="ARBA" id="ARBA00022771"/>
    </source>
</evidence>
<dbReference type="PROSITE" id="PS51044">
    <property type="entry name" value="ZF_SP_RING"/>
    <property type="match status" value="1"/>
</dbReference>
<dbReference type="InterPro" id="IPR013083">
    <property type="entry name" value="Znf_RING/FYVE/PHD"/>
</dbReference>
<dbReference type="UniPathway" id="UPA00886"/>
<dbReference type="AlphaFoldDB" id="A0A2H8U064"/>
<dbReference type="GO" id="GO:0006357">
    <property type="term" value="P:regulation of transcription by RNA polymerase II"/>
    <property type="evidence" value="ECO:0007669"/>
    <property type="project" value="TreeGrafter"/>
</dbReference>
<protein>
    <submittedName>
        <fullName evidence="11">E3 SUMO-protein ligase PIAS1</fullName>
    </submittedName>
</protein>
<dbReference type="PANTHER" id="PTHR10782">
    <property type="entry name" value="ZINC FINGER MIZ DOMAIN-CONTAINING PROTEIN"/>
    <property type="match status" value="1"/>
</dbReference>
<feature type="domain" description="SP-RING-type" evidence="9">
    <location>
        <begin position="212"/>
        <end position="298"/>
    </location>
</feature>